<evidence type="ECO:0000256" key="1">
    <source>
        <dbReference type="ARBA" id="ARBA00023117"/>
    </source>
</evidence>
<dbReference type="CDD" id="cd04369">
    <property type="entry name" value="Bromodomain"/>
    <property type="match status" value="1"/>
</dbReference>
<evidence type="ECO:0000256" key="3">
    <source>
        <dbReference type="SAM" id="MobiDB-lite"/>
    </source>
</evidence>
<feature type="compositionally biased region" description="Basic and acidic residues" evidence="3">
    <location>
        <begin position="892"/>
        <end position="911"/>
    </location>
</feature>
<feature type="compositionally biased region" description="Basic and acidic residues" evidence="3">
    <location>
        <begin position="520"/>
        <end position="542"/>
    </location>
</feature>
<feature type="compositionally biased region" description="Polar residues" evidence="3">
    <location>
        <begin position="105"/>
        <end position="146"/>
    </location>
</feature>
<dbReference type="InterPro" id="IPR036427">
    <property type="entry name" value="Bromodomain-like_sf"/>
</dbReference>
<dbReference type="EMBL" id="QGML01000909">
    <property type="protein sequence ID" value="TVY90313.1"/>
    <property type="molecule type" value="Genomic_DNA"/>
</dbReference>
<comment type="caution">
    <text evidence="6">The sequence shown here is derived from an EMBL/GenBank/DDBJ whole genome shotgun (WGS) entry which is preliminary data.</text>
</comment>
<dbReference type="PROSITE" id="PS51525">
    <property type="entry name" value="NET"/>
    <property type="match status" value="1"/>
</dbReference>
<dbReference type="GO" id="GO:0005634">
    <property type="term" value="C:nucleus"/>
    <property type="evidence" value="ECO:0007669"/>
    <property type="project" value="TreeGrafter"/>
</dbReference>
<dbReference type="InterPro" id="IPR038336">
    <property type="entry name" value="NET_sf"/>
</dbReference>
<organism evidence="6 7">
    <name type="scientific">Lachnellula willkommii</name>
    <dbReference type="NCBI Taxonomy" id="215461"/>
    <lineage>
        <taxon>Eukaryota</taxon>
        <taxon>Fungi</taxon>
        <taxon>Dikarya</taxon>
        <taxon>Ascomycota</taxon>
        <taxon>Pezizomycotina</taxon>
        <taxon>Leotiomycetes</taxon>
        <taxon>Helotiales</taxon>
        <taxon>Lachnaceae</taxon>
        <taxon>Lachnellula</taxon>
    </lineage>
</organism>
<dbReference type="PROSITE" id="PS50014">
    <property type="entry name" value="BROMODOMAIN_2"/>
    <property type="match status" value="2"/>
</dbReference>
<dbReference type="Pfam" id="PF17035">
    <property type="entry name" value="BET"/>
    <property type="match status" value="1"/>
</dbReference>
<dbReference type="PANTHER" id="PTHR22880:SF225">
    <property type="entry name" value="BROMODOMAIN-CONTAINING PROTEIN BET-1-RELATED"/>
    <property type="match status" value="1"/>
</dbReference>
<reference evidence="6 7" key="1">
    <citation type="submission" date="2018-05" db="EMBL/GenBank/DDBJ databases">
        <title>Genome sequencing and assembly of the regulated plant pathogen Lachnellula willkommii and related sister species for the development of diagnostic species identification markers.</title>
        <authorList>
            <person name="Giroux E."/>
            <person name="Bilodeau G."/>
        </authorList>
    </citation>
    <scope>NUCLEOTIDE SEQUENCE [LARGE SCALE GENOMIC DNA]</scope>
    <source>
        <strain evidence="6 7">CBS 172.35</strain>
    </source>
</reference>
<feature type="compositionally biased region" description="Basic and acidic residues" evidence="3">
    <location>
        <begin position="871"/>
        <end position="880"/>
    </location>
</feature>
<keyword evidence="7" id="KW-1185">Reference proteome</keyword>
<dbReference type="PANTHER" id="PTHR22880">
    <property type="entry name" value="FALZ-RELATED BROMODOMAIN-CONTAINING PROTEINS"/>
    <property type="match status" value="1"/>
</dbReference>
<feature type="region of interest" description="Disordered" evidence="3">
    <location>
        <begin position="744"/>
        <end position="791"/>
    </location>
</feature>
<feature type="domain" description="Bromo" evidence="4">
    <location>
        <begin position="371"/>
        <end position="444"/>
    </location>
</feature>
<feature type="region of interest" description="Disordered" evidence="3">
    <location>
        <begin position="871"/>
        <end position="944"/>
    </location>
</feature>
<protein>
    <submittedName>
        <fullName evidence="6">Bromodomain-containing factor</fullName>
    </submittedName>
</protein>
<feature type="region of interest" description="Disordered" evidence="3">
    <location>
        <begin position="85"/>
        <end position="152"/>
    </location>
</feature>
<evidence type="ECO:0000313" key="7">
    <source>
        <dbReference type="Proteomes" id="UP000315522"/>
    </source>
</evidence>
<evidence type="ECO:0000313" key="6">
    <source>
        <dbReference type="EMBL" id="TVY90313.1"/>
    </source>
</evidence>
<feature type="compositionally biased region" description="Low complexity" evidence="3">
    <location>
        <begin position="775"/>
        <end position="784"/>
    </location>
</feature>
<dbReference type="CDD" id="cd05499">
    <property type="entry name" value="Bromo_BDF1_2_II"/>
    <property type="match status" value="1"/>
</dbReference>
<feature type="region of interest" description="Disordered" evidence="3">
    <location>
        <begin position="166"/>
        <end position="249"/>
    </location>
</feature>
<sequence length="944" mass="102528">MTTAQPEGVAIEQKIQPVPSSDKMALDLDINGNSIRDETHNHVDATPPEDVLPKPADLASTSNNVEASATSTIVNGFANTEAFTDNQSVEAPSVDMQLPPAAAESQPTEEMSSLALNSKLPNTNISNTEELQPSTSSDAQEPNTFDSLASAESSIELAVEDVAAPSAVPPVIEAQESDLRHTSPPAQAADPQPMEEQSSLDFDFDAPADLPQGESSVDQALGADVSDLATSGNIPDLPDFSADNQLLQAAPGDFASDDLLPLHVDNDATFQQDDITMGENGTDNMKAETGPPAAIADASMPPPKVAREREDDDENEPSAKRAKTDEAAVLDQEMADVPPAPNGESAAAQTDSKPISDYQMREIIKILKNSAKSKDGRNFVKPVAEMWPLLAESYTARIQNPIDLSTMEQKLKSSAYPNLDAVKDDARLIASNAAEFNSSEHIVAVSARVVQGYLISRIDNIKPEPAPAPKREKVKKEPAVAAAPRPAHRRLSKGASTSAVKASAPAQTFALDPTTSTPTIRREFSGESSRPKREIHPPKNKDLPYNTVSRPKNKKFATELKFCQNVLKELQDPKHFHFASAFYVPVDPVALGIPNYFAVIKNPMDLSTVEKKLNQGNYGNAKDFEKDIRQIITNCYKFNPPGNAVRLLGQQFETYFNQQWDKKQQYLADHSPAPASHAGSPDSEEDESEDDEEEAESAPASGSMSAAAQRLIEEQGKLIEMMRDKKTNKDMIDLQHQLIDLLTNQVKDNPSQPRPAAKKAKKPSKPSKSKKPAPVKKAPAPKKAGANRQHAKYMGTLEKEVISAGIGSLPEELSNQVLDMIKAEQPGVDVGDDGTLELDIDVVSVPTLWKIHGLIMIHCPEVDADMRKSFEARDTPRELAKPPTKKKNKPMSKSEQEQKIELLKSREREFANRQGSGSQEPVMPTVEAQDPESSGDEDSDSEEE</sequence>
<feature type="region of interest" description="Disordered" evidence="3">
    <location>
        <begin position="274"/>
        <end position="329"/>
    </location>
</feature>
<dbReference type="SMART" id="SM00297">
    <property type="entry name" value="BROMO"/>
    <property type="match status" value="2"/>
</dbReference>
<gene>
    <name evidence="6" type="primary">BDF1</name>
    <name evidence="6" type="ORF">LAWI1_G006091</name>
</gene>
<feature type="region of interest" description="Disordered" evidence="3">
    <location>
        <begin position="462"/>
        <end position="549"/>
    </location>
</feature>
<feature type="compositionally biased region" description="Acidic residues" evidence="3">
    <location>
        <begin position="682"/>
        <end position="696"/>
    </location>
</feature>
<accession>A0A559MBQ0</accession>
<dbReference type="GO" id="GO:0000785">
    <property type="term" value="C:chromatin"/>
    <property type="evidence" value="ECO:0007669"/>
    <property type="project" value="TreeGrafter"/>
</dbReference>
<dbReference type="PROSITE" id="PS00633">
    <property type="entry name" value="BROMODOMAIN_1"/>
    <property type="match status" value="1"/>
</dbReference>
<dbReference type="GO" id="GO:0006355">
    <property type="term" value="P:regulation of DNA-templated transcription"/>
    <property type="evidence" value="ECO:0007669"/>
    <property type="project" value="TreeGrafter"/>
</dbReference>
<feature type="compositionally biased region" description="Acidic residues" evidence="3">
    <location>
        <begin position="929"/>
        <end position="944"/>
    </location>
</feature>
<dbReference type="InterPro" id="IPR018359">
    <property type="entry name" value="Bromodomain_CS"/>
</dbReference>
<feature type="compositionally biased region" description="Basic and acidic residues" evidence="3">
    <location>
        <begin position="317"/>
        <end position="326"/>
    </location>
</feature>
<dbReference type="AlphaFoldDB" id="A0A559MBQ0"/>
<dbReference type="Pfam" id="PF00439">
    <property type="entry name" value="Bromodomain"/>
    <property type="match status" value="2"/>
</dbReference>
<feature type="domain" description="NET" evidence="5">
    <location>
        <begin position="784"/>
        <end position="866"/>
    </location>
</feature>
<evidence type="ECO:0000256" key="2">
    <source>
        <dbReference type="PROSITE-ProRule" id="PRU00035"/>
    </source>
</evidence>
<evidence type="ECO:0000259" key="5">
    <source>
        <dbReference type="PROSITE" id="PS51525"/>
    </source>
</evidence>
<dbReference type="Proteomes" id="UP000315522">
    <property type="component" value="Unassembled WGS sequence"/>
</dbReference>
<feature type="compositionally biased region" description="Polar residues" evidence="3">
    <location>
        <begin position="274"/>
        <end position="283"/>
    </location>
</feature>
<name>A0A559MBQ0_9HELO</name>
<feature type="compositionally biased region" description="Low complexity" evidence="3">
    <location>
        <begin position="697"/>
        <end position="707"/>
    </location>
</feature>
<dbReference type="InterPro" id="IPR050935">
    <property type="entry name" value="Bromo_chromatin_reader"/>
</dbReference>
<feature type="compositionally biased region" description="Basic residues" evidence="3">
    <location>
        <begin position="756"/>
        <end position="774"/>
    </location>
</feature>
<feature type="region of interest" description="Disordered" evidence="3">
    <location>
        <begin position="669"/>
        <end position="707"/>
    </location>
</feature>
<dbReference type="SUPFAM" id="SSF47370">
    <property type="entry name" value="Bromodomain"/>
    <property type="match status" value="2"/>
</dbReference>
<dbReference type="PRINTS" id="PR00503">
    <property type="entry name" value="BROMODOMAIN"/>
</dbReference>
<dbReference type="InterPro" id="IPR001487">
    <property type="entry name" value="Bromodomain"/>
</dbReference>
<evidence type="ECO:0000259" key="4">
    <source>
        <dbReference type="PROSITE" id="PS50014"/>
    </source>
</evidence>
<dbReference type="InterPro" id="IPR027353">
    <property type="entry name" value="NET_dom"/>
</dbReference>
<feature type="domain" description="Bromo" evidence="4">
    <location>
        <begin position="574"/>
        <end position="646"/>
    </location>
</feature>
<keyword evidence="1 2" id="KW-0103">Bromodomain</keyword>
<feature type="region of interest" description="Disordered" evidence="3">
    <location>
        <begin position="1"/>
        <end position="21"/>
    </location>
</feature>
<feature type="compositionally biased region" description="Basic and acidic residues" evidence="3">
    <location>
        <begin position="469"/>
        <end position="478"/>
    </location>
</feature>
<dbReference type="Gene3D" id="1.20.920.10">
    <property type="entry name" value="Bromodomain-like"/>
    <property type="match status" value="2"/>
</dbReference>
<proteinExistence type="predicted"/>
<dbReference type="GO" id="GO:0006338">
    <property type="term" value="P:chromatin remodeling"/>
    <property type="evidence" value="ECO:0007669"/>
    <property type="project" value="TreeGrafter"/>
</dbReference>
<dbReference type="Gene3D" id="1.20.1270.220">
    <property type="match status" value="1"/>
</dbReference>